<dbReference type="Pfam" id="PF07715">
    <property type="entry name" value="Plug"/>
    <property type="match status" value="1"/>
</dbReference>
<dbReference type="NCBIfam" id="TIGR04056">
    <property type="entry name" value="OMP_RagA_SusC"/>
    <property type="match status" value="1"/>
</dbReference>
<proteinExistence type="inferred from homology"/>
<dbReference type="InterPro" id="IPR023997">
    <property type="entry name" value="TonB-dep_OMP_SusC/RagA_CS"/>
</dbReference>
<gene>
    <name evidence="10" type="ORF">SAMN04488028_10466</name>
</gene>
<organism evidence="10 11">
    <name type="scientific">Reichenbachiella agariperforans</name>
    <dbReference type="NCBI Taxonomy" id="156994"/>
    <lineage>
        <taxon>Bacteria</taxon>
        <taxon>Pseudomonadati</taxon>
        <taxon>Bacteroidota</taxon>
        <taxon>Cytophagia</taxon>
        <taxon>Cytophagales</taxon>
        <taxon>Reichenbachiellaceae</taxon>
        <taxon>Reichenbachiella</taxon>
    </lineage>
</organism>
<feature type="domain" description="TonB-dependent receptor plug" evidence="9">
    <location>
        <begin position="122"/>
        <end position="248"/>
    </location>
</feature>
<dbReference type="PROSITE" id="PS52016">
    <property type="entry name" value="TONB_DEPENDENT_REC_3"/>
    <property type="match status" value="1"/>
</dbReference>
<dbReference type="GO" id="GO:0009279">
    <property type="term" value="C:cell outer membrane"/>
    <property type="evidence" value="ECO:0007669"/>
    <property type="project" value="UniProtKB-SubCell"/>
</dbReference>
<feature type="signal peptide" evidence="8">
    <location>
        <begin position="1"/>
        <end position="17"/>
    </location>
</feature>
<keyword evidence="3 7" id="KW-1134">Transmembrane beta strand</keyword>
<dbReference type="Pfam" id="PF13715">
    <property type="entry name" value="CarbopepD_reg_2"/>
    <property type="match status" value="1"/>
</dbReference>
<dbReference type="InterPro" id="IPR039426">
    <property type="entry name" value="TonB-dep_rcpt-like"/>
</dbReference>
<keyword evidence="5 7" id="KW-0472">Membrane</keyword>
<protein>
    <submittedName>
        <fullName evidence="10">TonB-linked outer membrane protein, SusC/RagA family</fullName>
    </submittedName>
</protein>
<dbReference type="InterPro" id="IPR008969">
    <property type="entry name" value="CarboxyPept-like_regulatory"/>
</dbReference>
<dbReference type="EMBL" id="FRAA01000004">
    <property type="protein sequence ID" value="SHK28423.1"/>
    <property type="molecule type" value="Genomic_DNA"/>
</dbReference>
<dbReference type="SUPFAM" id="SSF56935">
    <property type="entry name" value="Porins"/>
    <property type="match status" value="1"/>
</dbReference>
<evidence type="ECO:0000256" key="1">
    <source>
        <dbReference type="ARBA" id="ARBA00004571"/>
    </source>
</evidence>
<keyword evidence="2 7" id="KW-0813">Transport</keyword>
<dbReference type="SUPFAM" id="SSF49464">
    <property type="entry name" value="Carboxypeptidase regulatory domain-like"/>
    <property type="match status" value="1"/>
</dbReference>
<keyword evidence="6 7" id="KW-0998">Cell outer membrane</keyword>
<sequence length="1090" mass="120730">MKRIVYLLFLLPTIVFGQNQKQVSGQVVDMDFKEPVIGASVYITMDAVGSERSVVGAIADLDGNFTFRAPADANTLVVSFTGYESQTVDIAGMNSTGLLIEMKVSVEMLDEIVMTGYQETTMRKTTSSMAKVEAVEIKQAGVANIDQMLVGQLAGVYVQPTNGAPGSPAKINIRGTSTLNGSSDPLWVLDGIPLEGDDIPSDFTDKDNIDLLKSYPISGINPDDIESITVLKDASATSIYGARAANGVIVIKTKNGQKGKTRVNITANTFVTQKPDFSKLNLMNSSEKVDFELYMASRSDLRYQQGQGEVARILNESGEYNNFTNNGFSSLDPSVQAAINGLKDTDTNWGDEIYQAAINQQYGLSMSGGNDRNDYYFSAGYFDEKGATIGAEQKRFNLTLKNNYDLTDNFTVGVALFGSQNRTSSYLTGIDAYTNPAYYARTANPYLGLKDANGDYIYDPDLIERSDINLDYNLLEERANTSNELIANSMKSIFSIDYTSEIGIKITSQLGLQLDNDAAEQFSDQESYYTRKYEQKSQYLGDNSEDLYYMPEGGIIQNTNANAFQYNWKTMINYGQVFYNKHEVDVLVGTEFREDNNTMVRSRGFGYNPNTLTTVPITNERAATGSDFNVYKKSYSSNAYASFFGTLSYTYDGKYSLFSSLRYDGSNLFGVNPKYRYLPIWSVAGSWDLAKENFLYSSRLDMLKLRASYGIQGNVDKTTSPYVVGTYGTESVLPGISEEIIRASGAPNGDLRWEKTTSSNIGFDLGIWDGRLFISNDYYYRKSTDLIGLQSVPLESGYNTISTNWATVTNKGFELSITTVNIDHTDFRWSTSFNISANRNNVDRVEIQEESFKPSLQGYSVNAIFAIKTDGLDSNGIPLFVKDGETMSAVDFYNLLEGTDGSQLTREEHRDLYTYVGDATPKFSGGINNTFRYKQFDLQIAANFNIKQTVKRNAPYHMTTVNPGNNYSTEVLSAGTGDLPGLIGFNSAGINTDLVYSWFNSGDGGNTYNDLDVWVEEISYLRINSIRLGYSLSPAAASKLRVSTVRFYLEGRNLLVFGSDYTNYFDPETYGSAYAQPLPKLVSAGLNLSF</sequence>
<evidence type="ECO:0000313" key="11">
    <source>
        <dbReference type="Proteomes" id="UP000184474"/>
    </source>
</evidence>
<keyword evidence="8" id="KW-0732">Signal</keyword>
<dbReference type="InterPro" id="IPR012910">
    <property type="entry name" value="Plug_dom"/>
</dbReference>
<reference evidence="11" key="1">
    <citation type="submission" date="2016-11" db="EMBL/GenBank/DDBJ databases">
        <authorList>
            <person name="Varghese N."/>
            <person name="Submissions S."/>
        </authorList>
    </citation>
    <scope>NUCLEOTIDE SEQUENCE [LARGE SCALE GENOMIC DNA]</scope>
    <source>
        <strain evidence="11">DSM 26134</strain>
    </source>
</reference>
<dbReference type="InterPro" id="IPR036942">
    <property type="entry name" value="Beta-barrel_TonB_sf"/>
</dbReference>
<dbReference type="AlphaFoldDB" id="A0A1M6R7J6"/>
<comment type="similarity">
    <text evidence="7">Belongs to the TonB-dependent receptor family.</text>
</comment>
<keyword evidence="11" id="KW-1185">Reference proteome</keyword>
<evidence type="ECO:0000256" key="2">
    <source>
        <dbReference type="ARBA" id="ARBA00022448"/>
    </source>
</evidence>
<feature type="chain" id="PRO_5013382497" evidence="8">
    <location>
        <begin position="18"/>
        <end position="1090"/>
    </location>
</feature>
<accession>A0A1M6R7J6</accession>
<name>A0A1M6R7J6_REIAG</name>
<evidence type="ECO:0000256" key="4">
    <source>
        <dbReference type="ARBA" id="ARBA00022692"/>
    </source>
</evidence>
<dbReference type="Gene3D" id="2.60.40.1120">
    <property type="entry name" value="Carboxypeptidase-like, regulatory domain"/>
    <property type="match status" value="1"/>
</dbReference>
<evidence type="ECO:0000259" key="9">
    <source>
        <dbReference type="Pfam" id="PF07715"/>
    </source>
</evidence>
<evidence type="ECO:0000256" key="8">
    <source>
        <dbReference type="SAM" id="SignalP"/>
    </source>
</evidence>
<dbReference type="STRING" id="156994.SAMN04488028_10466"/>
<dbReference type="InterPro" id="IPR023996">
    <property type="entry name" value="TonB-dep_OMP_SusC/RagA"/>
</dbReference>
<evidence type="ECO:0000256" key="7">
    <source>
        <dbReference type="PROSITE-ProRule" id="PRU01360"/>
    </source>
</evidence>
<dbReference type="InterPro" id="IPR037066">
    <property type="entry name" value="Plug_dom_sf"/>
</dbReference>
<dbReference type="Proteomes" id="UP000184474">
    <property type="component" value="Unassembled WGS sequence"/>
</dbReference>
<dbReference type="RefSeq" id="WP_073122683.1">
    <property type="nucleotide sequence ID" value="NZ_FRAA01000004.1"/>
</dbReference>
<dbReference type="NCBIfam" id="TIGR04057">
    <property type="entry name" value="SusC_RagA_signa"/>
    <property type="match status" value="1"/>
</dbReference>
<dbReference type="Gene3D" id="2.40.170.20">
    <property type="entry name" value="TonB-dependent receptor, beta-barrel domain"/>
    <property type="match status" value="1"/>
</dbReference>
<dbReference type="Gene3D" id="2.170.130.10">
    <property type="entry name" value="TonB-dependent receptor, plug domain"/>
    <property type="match status" value="1"/>
</dbReference>
<evidence type="ECO:0000256" key="3">
    <source>
        <dbReference type="ARBA" id="ARBA00022452"/>
    </source>
</evidence>
<comment type="subcellular location">
    <subcellularLocation>
        <location evidence="1 7">Cell outer membrane</location>
        <topology evidence="1 7">Multi-pass membrane protein</topology>
    </subcellularLocation>
</comment>
<keyword evidence="4 7" id="KW-0812">Transmembrane</keyword>
<evidence type="ECO:0000313" key="10">
    <source>
        <dbReference type="EMBL" id="SHK28423.1"/>
    </source>
</evidence>
<evidence type="ECO:0000256" key="5">
    <source>
        <dbReference type="ARBA" id="ARBA00023136"/>
    </source>
</evidence>
<evidence type="ECO:0000256" key="6">
    <source>
        <dbReference type="ARBA" id="ARBA00023237"/>
    </source>
</evidence>